<accession>A0A1F5F3V2</accession>
<reference evidence="6 7" key="1">
    <citation type="journal article" date="2016" name="Nat. Commun.">
        <title>Thousands of microbial genomes shed light on interconnected biogeochemical processes in an aquifer system.</title>
        <authorList>
            <person name="Anantharaman K."/>
            <person name="Brown C.T."/>
            <person name="Hug L.A."/>
            <person name="Sharon I."/>
            <person name="Castelle C.J."/>
            <person name="Probst A.J."/>
            <person name="Thomas B.C."/>
            <person name="Singh A."/>
            <person name="Wilkins M.J."/>
            <person name="Karaoz U."/>
            <person name="Brodie E.L."/>
            <person name="Williams K.H."/>
            <person name="Hubbard S.S."/>
            <person name="Banfield J.F."/>
        </authorList>
    </citation>
    <scope>NUCLEOTIDE SEQUENCE [LARGE SCALE GENOMIC DNA]</scope>
</reference>
<dbReference type="Gene3D" id="2.40.10.240">
    <property type="entry name" value="QueA-like"/>
    <property type="match status" value="1"/>
</dbReference>
<comment type="catalytic activity">
    <reaction evidence="5">
        <text>7-aminomethyl-7-carbaguanosine(34) in tRNA + S-adenosyl-L-methionine = epoxyqueuosine(34) in tRNA + adenine + L-methionine + 2 H(+)</text>
        <dbReference type="Rhea" id="RHEA:32155"/>
        <dbReference type="Rhea" id="RHEA-COMP:10342"/>
        <dbReference type="Rhea" id="RHEA-COMP:18582"/>
        <dbReference type="ChEBI" id="CHEBI:15378"/>
        <dbReference type="ChEBI" id="CHEBI:16708"/>
        <dbReference type="ChEBI" id="CHEBI:57844"/>
        <dbReference type="ChEBI" id="CHEBI:59789"/>
        <dbReference type="ChEBI" id="CHEBI:82833"/>
        <dbReference type="ChEBI" id="CHEBI:194443"/>
        <dbReference type="EC" id="2.4.99.17"/>
    </reaction>
</comment>
<comment type="function">
    <text evidence="5">Transfers and isomerizes the ribose moiety from AdoMet to the 7-aminomethyl group of 7-deazaguanine (preQ1-tRNA) to give epoxyqueuosine (oQ-tRNA).</text>
</comment>
<dbReference type="HAMAP" id="MF_00113">
    <property type="entry name" value="QueA"/>
    <property type="match status" value="1"/>
</dbReference>
<keyword evidence="4 5" id="KW-0671">Queuosine biosynthesis</keyword>
<gene>
    <name evidence="5" type="primary">queA</name>
    <name evidence="6" type="ORF">A2228_02155</name>
</gene>
<dbReference type="NCBIfam" id="TIGR00113">
    <property type="entry name" value="queA"/>
    <property type="match status" value="1"/>
</dbReference>
<dbReference type="GO" id="GO:0005737">
    <property type="term" value="C:cytoplasm"/>
    <property type="evidence" value="ECO:0007669"/>
    <property type="project" value="UniProtKB-SubCell"/>
</dbReference>
<dbReference type="SUPFAM" id="SSF111337">
    <property type="entry name" value="QueA-like"/>
    <property type="match status" value="1"/>
</dbReference>
<dbReference type="PANTHER" id="PTHR30307:SF0">
    <property type="entry name" value="S-ADENOSYLMETHIONINE:TRNA RIBOSYLTRANSFERASE-ISOMERASE"/>
    <property type="match status" value="1"/>
</dbReference>
<evidence type="ECO:0000256" key="4">
    <source>
        <dbReference type="ARBA" id="ARBA00022785"/>
    </source>
</evidence>
<evidence type="ECO:0000256" key="2">
    <source>
        <dbReference type="ARBA" id="ARBA00022679"/>
    </source>
</evidence>
<keyword evidence="2 5" id="KW-0808">Transferase</keyword>
<dbReference type="InterPro" id="IPR036100">
    <property type="entry name" value="QueA_sf"/>
</dbReference>
<comment type="subcellular location">
    <subcellularLocation>
        <location evidence="5">Cytoplasm</location>
    </subcellularLocation>
</comment>
<proteinExistence type="inferred from homology"/>
<evidence type="ECO:0000313" key="7">
    <source>
        <dbReference type="Proteomes" id="UP000176191"/>
    </source>
</evidence>
<comment type="similarity">
    <text evidence="5">Belongs to the QueA family.</text>
</comment>
<dbReference type="EMBL" id="MFAK01000037">
    <property type="protein sequence ID" value="OGD74318.1"/>
    <property type="molecule type" value="Genomic_DNA"/>
</dbReference>
<keyword evidence="1 5" id="KW-0963">Cytoplasm</keyword>
<dbReference type="PANTHER" id="PTHR30307">
    <property type="entry name" value="S-ADENOSYLMETHIONINE:TRNA RIBOSYLTRANSFERASE-ISOMERASE"/>
    <property type="match status" value="1"/>
</dbReference>
<dbReference type="EC" id="2.4.99.17" evidence="5"/>
<sequence length="350" mass="38578">MSLSLHDFQYYLPEKLIAQSPAHPRDSARLLLLNRQTHTISHHRISDLPNLLPPSYDLVVNNTKVFPARLLGHKATGGAVEILLLHKLSSARYHVITRPGLKVDQTIILSPTLSARVTHVAGRIRTLIFSQTDPTLTESLAQLGSMPTPPYIKRLLKDPADYQTVYAKYGFSAAAPTAGLHFTPHLIHTIKQAHAWHELTLNVGLGTFLPVKAEKITDHLMHAESYTLSPSTSLALTHLVHSSRRLLAVGTTTVRALESNLANHPSFTPGTFSTSIFMYPPYRFRATDALLTNFHLPGSTLLMLVSAFVSAPNTKDPFTTFAASLLGKAYAEAVQEGYRFFSFGDAMLIL</sequence>
<dbReference type="GO" id="GO:0008616">
    <property type="term" value="P:tRNA queuosine(34) biosynthetic process"/>
    <property type="evidence" value="ECO:0007669"/>
    <property type="project" value="UniProtKB-UniRule"/>
</dbReference>
<dbReference type="Gene3D" id="3.40.1780.10">
    <property type="entry name" value="QueA-like"/>
    <property type="match status" value="1"/>
</dbReference>
<comment type="subunit">
    <text evidence="5">Monomer.</text>
</comment>
<dbReference type="NCBIfam" id="NF001140">
    <property type="entry name" value="PRK00147.1"/>
    <property type="match status" value="1"/>
</dbReference>
<evidence type="ECO:0000256" key="3">
    <source>
        <dbReference type="ARBA" id="ARBA00022691"/>
    </source>
</evidence>
<dbReference type="Proteomes" id="UP000176191">
    <property type="component" value="Unassembled WGS sequence"/>
</dbReference>
<dbReference type="InterPro" id="IPR003699">
    <property type="entry name" value="QueA"/>
</dbReference>
<dbReference type="Pfam" id="PF02547">
    <property type="entry name" value="Queuosine_synth"/>
    <property type="match status" value="1"/>
</dbReference>
<keyword evidence="3 5" id="KW-0949">S-adenosyl-L-methionine</keyword>
<organism evidence="6 7">
    <name type="scientific">Candidatus Collierbacteria bacterium RIFOXYA2_FULL_46_10</name>
    <dbReference type="NCBI Taxonomy" id="1817726"/>
    <lineage>
        <taxon>Bacteria</taxon>
        <taxon>Candidatus Collieribacteriota</taxon>
    </lineage>
</organism>
<dbReference type="UniPathway" id="UPA00392"/>
<comment type="pathway">
    <text evidence="5">tRNA modification; tRNA-queuosine biosynthesis.</text>
</comment>
<dbReference type="GO" id="GO:0051075">
    <property type="term" value="F:S-adenosylmethionine:tRNA ribosyltransferase-isomerase activity"/>
    <property type="evidence" value="ECO:0007669"/>
    <property type="project" value="UniProtKB-EC"/>
</dbReference>
<evidence type="ECO:0000313" key="6">
    <source>
        <dbReference type="EMBL" id="OGD74318.1"/>
    </source>
</evidence>
<evidence type="ECO:0000256" key="5">
    <source>
        <dbReference type="HAMAP-Rule" id="MF_00113"/>
    </source>
</evidence>
<dbReference type="InterPro" id="IPR042118">
    <property type="entry name" value="QueA_dom1"/>
</dbReference>
<evidence type="ECO:0000256" key="1">
    <source>
        <dbReference type="ARBA" id="ARBA00022490"/>
    </source>
</evidence>
<name>A0A1F5F3V2_9BACT</name>
<protein>
    <recommendedName>
        <fullName evidence="5">S-adenosylmethionine:tRNA ribosyltransferase-isomerase</fullName>
        <ecNumber evidence="5">2.4.99.17</ecNumber>
    </recommendedName>
    <alternativeName>
        <fullName evidence="5">Queuosine biosynthesis protein QueA</fullName>
    </alternativeName>
</protein>
<comment type="caution">
    <text evidence="6">The sequence shown here is derived from an EMBL/GenBank/DDBJ whole genome shotgun (WGS) entry which is preliminary data.</text>
</comment>
<dbReference type="AlphaFoldDB" id="A0A1F5F3V2"/>
<dbReference type="InterPro" id="IPR042119">
    <property type="entry name" value="QueA_dom2"/>
</dbReference>
<keyword evidence="6" id="KW-0413">Isomerase</keyword>